<organism evidence="8 9">
    <name type="scientific">Candidatus Accumulibacter vicinus</name>
    <dbReference type="NCBI Taxonomy" id="2954382"/>
    <lineage>
        <taxon>Bacteria</taxon>
        <taxon>Pseudomonadati</taxon>
        <taxon>Pseudomonadota</taxon>
        <taxon>Betaproteobacteria</taxon>
        <taxon>Candidatus Accumulibacter</taxon>
    </lineage>
</organism>
<evidence type="ECO:0000256" key="7">
    <source>
        <dbReference type="PIRSR" id="PIRSR601765-1"/>
    </source>
</evidence>
<dbReference type="PANTHER" id="PTHR11002">
    <property type="entry name" value="CARBONIC ANHYDRASE"/>
    <property type="match status" value="1"/>
</dbReference>
<dbReference type="SMART" id="SM00947">
    <property type="entry name" value="Pro_CA"/>
    <property type="match status" value="1"/>
</dbReference>
<evidence type="ECO:0000313" key="9">
    <source>
        <dbReference type="Proteomes" id="UP000019812"/>
    </source>
</evidence>
<keyword evidence="5 8" id="KW-0456">Lyase</keyword>
<feature type="binding site" evidence="7">
    <location>
        <position position="53"/>
    </location>
    <ligand>
        <name>Zn(2+)</name>
        <dbReference type="ChEBI" id="CHEBI:29105"/>
    </ligand>
</feature>
<keyword evidence="3 7" id="KW-0479">Metal-binding</keyword>
<sequence>MPTISKQSEGNAVKDIASCQRFQEQCFTEERELFEQSVCGRSSLKALIVACADSRVDLALLTGAEPGDMVIVRNVANLVPPYALGSSFASARAVLELAVLSLKVEHIIILGHARCGGIHVLIGWYFDLEVGALLHYNPARNTVEEARSSQQPTFGVSA</sequence>
<dbReference type="GO" id="GO:0004089">
    <property type="term" value="F:carbonate dehydratase activity"/>
    <property type="evidence" value="ECO:0007669"/>
    <property type="project" value="UniProtKB-EC"/>
</dbReference>
<feature type="binding site" evidence="7">
    <location>
        <position position="51"/>
    </location>
    <ligand>
        <name>Zn(2+)</name>
        <dbReference type="ChEBI" id="CHEBI:29105"/>
    </ligand>
</feature>
<dbReference type="EC" id="4.2.1.1" evidence="2"/>
<dbReference type="Gene3D" id="3.40.1050.10">
    <property type="entry name" value="Carbonic anhydrase"/>
    <property type="match status" value="1"/>
</dbReference>
<evidence type="ECO:0000256" key="3">
    <source>
        <dbReference type="ARBA" id="ARBA00022723"/>
    </source>
</evidence>
<dbReference type="SUPFAM" id="SSF53056">
    <property type="entry name" value="beta-carbonic anhydrase, cab"/>
    <property type="match status" value="1"/>
</dbReference>
<proteinExistence type="inferred from homology"/>
<dbReference type="PANTHER" id="PTHR11002:SF76">
    <property type="entry name" value="CARBONIC ANHYDRASE"/>
    <property type="match status" value="1"/>
</dbReference>
<keyword evidence="4 7" id="KW-0862">Zinc</keyword>
<comment type="catalytic activity">
    <reaction evidence="6">
        <text>hydrogencarbonate + H(+) = CO2 + H2O</text>
        <dbReference type="Rhea" id="RHEA:10748"/>
        <dbReference type="ChEBI" id="CHEBI:15377"/>
        <dbReference type="ChEBI" id="CHEBI:15378"/>
        <dbReference type="ChEBI" id="CHEBI:16526"/>
        <dbReference type="ChEBI" id="CHEBI:17544"/>
        <dbReference type="EC" id="4.2.1.1"/>
    </reaction>
</comment>
<evidence type="ECO:0000256" key="6">
    <source>
        <dbReference type="ARBA" id="ARBA00048348"/>
    </source>
</evidence>
<feature type="binding site" evidence="7">
    <location>
        <position position="115"/>
    </location>
    <ligand>
        <name>Zn(2+)</name>
        <dbReference type="ChEBI" id="CHEBI:29105"/>
    </ligand>
</feature>
<comment type="similarity">
    <text evidence="1">Belongs to the beta-class carbonic anhydrase family.</text>
</comment>
<comment type="cofactor">
    <cofactor evidence="7">
        <name>Zn(2+)</name>
        <dbReference type="ChEBI" id="CHEBI:29105"/>
    </cofactor>
    <text evidence="7">Binds 1 zinc ion per subunit.</text>
</comment>
<dbReference type="GO" id="GO:0008270">
    <property type="term" value="F:zinc ion binding"/>
    <property type="evidence" value="ECO:0007669"/>
    <property type="project" value="InterPro"/>
</dbReference>
<dbReference type="InterPro" id="IPR001765">
    <property type="entry name" value="Carbonic_anhydrase"/>
</dbReference>
<dbReference type="Pfam" id="PF00484">
    <property type="entry name" value="Pro_CA"/>
    <property type="match status" value="1"/>
</dbReference>
<evidence type="ECO:0000313" key="8">
    <source>
        <dbReference type="EMBL" id="KFB69906.1"/>
    </source>
</evidence>
<evidence type="ECO:0000256" key="2">
    <source>
        <dbReference type="ARBA" id="ARBA00012925"/>
    </source>
</evidence>
<evidence type="ECO:0000256" key="1">
    <source>
        <dbReference type="ARBA" id="ARBA00006217"/>
    </source>
</evidence>
<dbReference type="EMBL" id="JDSS02000006">
    <property type="protein sequence ID" value="KFB69906.1"/>
    <property type="molecule type" value="Genomic_DNA"/>
</dbReference>
<comment type="caution">
    <text evidence="8">The sequence shown here is derived from an EMBL/GenBank/DDBJ whole genome shotgun (WGS) entry which is preliminary data.</text>
</comment>
<evidence type="ECO:0000256" key="4">
    <source>
        <dbReference type="ARBA" id="ARBA00022833"/>
    </source>
</evidence>
<protein>
    <recommendedName>
        <fullName evidence="2">carbonic anhydrase</fullName>
        <ecNumber evidence="2">4.2.1.1</ecNumber>
    </recommendedName>
</protein>
<dbReference type="InterPro" id="IPR036874">
    <property type="entry name" value="Carbonic_anhydrase_sf"/>
</dbReference>
<reference evidence="8 9" key="1">
    <citation type="submission" date="2014-07" db="EMBL/GenBank/DDBJ databases">
        <title>Expanding our view of genomic diversity in Candidatus Accumulibacter clades.</title>
        <authorList>
            <person name="Skennerton C.T."/>
            <person name="Barr J.J."/>
            <person name="Slater F.R."/>
            <person name="Bond P.L."/>
            <person name="Tyson G.W."/>
        </authorList>
    </citation>
    <scope>NUCLEOTIDE SEQUENCE [LARGE SCALE GENOMIC DNA]</scope>
    <source>
        <strain evidence="9">SK-01</strain>
    </source>
</reference>
<dbReference type="STRING" id="1457154.CAPSK01_000302"/>
<name>A0A084Y5B2_9PROT</name>
<evidence type="ECO:0000256" key="5">
    <source>
        <dbReference type="ARBA" id="ARBA00023239"/>
    </source>
</evidence>
<dbReference type="Proteomes" id="UP000019812">
    <property type="component" value="Unassembled WGS sequence"/>
</dbReference>
<gene>
    <name evidence="8" type="primary">icfA</name>
    <name evidence="8" type="ORF">CAPSK01_000302</name>
</gene>
<feature type="binding site" evidence="7">
    <location>
        <position position="112"/>
    </location>
    <ligand>
        <name>Zn(2+)</name>
        <dbReference type="ChEBI" id="CHEBI:29105"/>
    </ligand>
</feature>
<dbReference type="AlphaFoldDB" id="A0A084Y5B2"/>
<accession>A0A084Y5B2</accession>